<evidence type="ECO:0008006" key="4">
    <source>
        <dbReference type="Google" id="ProtNLM"/>
    </source>
</evidence>
<dbReference type="AlphaFoldDB" id="A0A838AA91"/>
<protein>
    <recommendedName>
        <fullName evidence="4">DUF4062 domain-containing protein</fullName>
    </recommendedName>
</protein>
<comment type="caution">
    <text evidence="2">The sequence shown here is derived from an EMBL/GenBank/DDBJ whole genome shotgun (WGS) entry which is preliminary data.</text>
</comment>
<name>A0A838AA91_9PSEU</name>
<dbReference type="RefSeq" id="WP_180892814.1">
    <property type="nucleotide sequence ID" value="NZ_JACCKD010000003.1"/>
</dbReference>
<accession>A0A838AA91</accession>
<reference evidence="2 3" key="1">
    <citation type="submission" date="2020-07" db="EMBL/GenBank/DDBJ databases">
        <title>Genome of Haloechinothrix sp.</title>
        <authorList>
            <person name="Tang S.-K."/>
            <person name="Yang L."/>
            <person name="Zhu W.-Y."/>
        </authorList>
    </citation>
    <scope>NUCLEOTIDE SEQUENCE [LARGE SCALE GENOMIC DNA]</scope>
    <source>
        <strain evidence="2 3">YIM 98757</strain>
    </source>
</reference>
<feature type="compositionally biased region" description="Basic and acidic residues" evidence="1">
    <location>
        <begin position="191"/>
        <end position="200"/>
    </location>
</feature>
<proteinExistence type="predicted"/>
<dbReference type="Proteomes" id="UP000582974">
    <property type="component" value="Unassembled WGS sequence"/>
</dbReference>
<evidence type="ECO:0000313" key="3">
    <source>
        <dbReference type="Proteomes" id="UP000582974"/>
    </source>
</evidence>
<dbReference type="EMBL" id="JACCKD010000003">
    <property type="protein sequence ID" value="MBA0126011.1"/>
    <property type="molecule type" value="Genomic_DNA"/>
</dbReference>
<sequence length="217" mass="23407">MAHHAMVFRALISCPADIELDDIRAIQAAITRWNVLLGERFGSIVIPVQWSEHAAAAFGAPPQEIVNEQLVETVDLAIAVLWTRLGAPTPDAESGTVEEINRISAAGKPVSVLRCARPVDWASLDSGQLTRLDQYLTELKTHALILKYADTGSLATQIDTILTRLVTHEPGRLDSGLSGSGNGPLPAPREASAEEKHEMPRGQSYGHSDPDASSQYL</sequence>
<evidence type="ECO:0000256" key="1">
    <source>
        <dbReference type="SAM" id="MobiDB-lite"/>
    </source>
</evidence>
<organism evidence="2 3">
    <name type="scientific">Haloechinothrix aidingensis</name>
    <dbReference type="NCBI Taxonomy" id="2752311"/>
    <lineage>
        <taxon>Bacteria</taxon>
        <taxon>Bacillati</taxon>
        <taxon>Actinomycetota</taxon>
        <taxon>Actinomycetes</taxon>
        <taxon>Pseudonocardiales</taxon>
        <taxon>Pseudonocardiaceae</taxon>
        <taxon>Haloechinothrix</taxon>
    </lineage>
</organism>
<gene>
    <name evidence="2" type="ORF">H0B56_10700</name>
</gene>
<evidence type="ECO:0000313" key="2">
    <source>
        <dbReference type="EMBL" id="MBA0126011.1"/>
    </source>
</evidence>
<keyword evidence="3" id="KW-1185">Reference proteome</keyword>
<feature type="region of interest" description="Disordered" evidence="1">
    <location>
        <begin position="172"/>
        <end position="217"/>
    </location>
</feature>